<dbReference type="Gramene" id="HORVU.MOREX.r3.5HG0428240.1">
    <property type="protein sequence ID" value="HORVU.MOREX.r3.5HG0428240.1.CDS1"/>
    <property type="gene ID" value="HORVU.MOREX.r3.5HG0428240"/>
</dbReference>
<proteinExistence type="predicted"/>
<reference evidence="3" key="1">
    <citation type="journal article" date="2012" name="Nature">
        <title>A physical, genetic and functional sequence assembly of the barley genome.</title>
        <authorList>
            <consortium name="The International Barley Genome Sequencing Consortium"/>
            <person name="Mayer K.F."/>
            <person name="Waugh R."/>
            <person name="Brown J.W."/>
            <person name="Schulman A."/>
            <person name="Langridge P."/>
            <person name="Platzer M."/>
            <person name="Fincher G.B."/>
            <person name="Muehlbauer G.J."/>
            <person name="Sato K."/>
            <person name="Close T.J."/>
            <person name="Wise R.P."/>
            <person name="Stein N."/>
        </authorList>
    </citation>
    <scope>NUCLEOTIDE SEQUENCE [LARGE SCALE GENOMIC DNA]</scope>
    <source>
        <strain evidence="3">cv. Morex</strain>
    </source>
</reference>
<sequence>MLPPATLFAVGFLLCPFPALVPSGRNLAALLPELCDLLGSLYSHLRDDLVLPLTAAVTTYHRRRRRWRSLR</sequence>
<feature type="chain" id="PRO_5035276782" description="Secreted protein" evidence="1">
    <location>
        <begin position="24"/>
        <end position="71"/>
    </location>
</feature>
<reference evidence="2" key="2">
    <citation type="submission" date="2020-10" db="EMBL/GenBank/DDBJ databases">
        <authorList>
            <person name="Scholz U."/>
            <person name="Mascher M."/>
            <person name="Fiebig A."/>
        </authorList>
    </citation>
    <scope>NUCLEOTIDE SEQUENCE [LARGE SCALE GENOMIC DNA]</scope>
    <source>
        <strain evidence="2">cv. Morex</strain>
    </source>
</reference>
<dbReference type="EnsemblPlants" id="HORVU.MOREX.r3.5HG0428240.1">
    <property type="protein sequence ID" value="HORVU.MOREX.r3.5HG0428240.1.CDS1"/>
    <property type="gene ID" value="HORVU.MOREX.r3.5HG0428240"/>
</dbReference>
<protein>
    <recommendedName>
        <fullName evidence="4">Secreted protein</fullName>
    </recommendedName>
</protein>
<dbReference type="AlphaFoldDB" id="A0A8I6XJZ0"/>
<dbReference type="Gramene" id="HORVU.MOREX.r2.5HG0355710.1">
    <property type="protein sequence ID" value="HORVU.MOREX.r2.5HG0355710.1.CDS.1"/>
    <property type="gene ID" value="HORVU.MOREX.r2.5HG0355710"/>
</dbReference>
<keyword evidence="1" id="KW-0732">Signal</keyword>
<name>A0A8I6XJZ0_HORVV</name>
<evidence type="ECO:0000256" key="1">
    <source>
        <dbReference type="SAM" id="SignalP"/>
    </source>
</evidence>
<dbReference type="Proteomes" id="UP000011116">
    <property type="component" value="Chromosome 5H"/>
</dbReference>
<accession>A0A8I6XJZ0</accession>
<organism evidence="2 3">
    <name type="scientific">Hordeum vulgare subsp. vulgare</name>
    <name type="common">Domesticated barley</name>
    <dbReference type="NCBI Taxonomy" id="112509"/>
    <lineage>
        <taxon>Eukaryota</taxon>
        <taxon>Viridiplantae</taxon>
        <taxon>Streptophyta</taxon>
        <taxon>Embryophyta</taxon>
        <taxon>Tracheophyta</taxon>
        <taxon>Spermatophyta</taxon>
        <taxon>Magnoliopsida</taxon>
        <taxon>Liliopsida</taxon>
        <taxon>Poales</taxon>
        <taxon>Poaceae</taxon>
        <taxon>BOP clade</taxon>
        <taxon>Pooideae</taxon>
        <taxon>Triticodae</taxon>
        <taxon>Triticeae</taxon>
        <taxon>Hordeinae</taxon>
        <taxon>Hordeum</taxon>
    </lineage>
</organism>
<evidence type="ECO:0008006" key="4">
    <source>
        <dbReference type="Google" id="ProtNLM"/>
    </source>
</evidence>
<evidence type="ECO:0000313" key="2">
    <source>
        <dbReference type="EnsemblPlants" id="HORVU.MOREX.r3.5HG0428240.1.CDS1"/>
    </source>
</evidence>
<evidence type="ECO:0000313" key="3">
    <source>
        <dbReference type="Proteomes" id="UP000011116"/>
    </source>
</evidence>
<keyword evidence="3" id="KW-1185">Reference proteome</keyword>
<feature type="signal peptide" evidence="1">
    <location>
        <begin position="1"/>
        <end position="23"/>
    </location>
</feature>
<reference evidence="2" key="3">
    <citation type="submission" date="2022-01" db="UniProtKB">
        <authorList>
            <consortium name="EnsemblPlants"/>
        </authorList>
    </citation>
    <scope>IDENTIFICATION</scope>
    <source>
        <strain evidence="2">subsp. vulgare</strain>
    </source>
</reference>